<dbReference type="SUPFAM" id="SSF47384">
    <property type="entry name" value="Homodimeric domain of signal transducing histidine kinase"/>
    <property type="match status" value="1"/>
</dbReference>
<dbReference type="InterPro" id="IPR003661">
    <property type="entry name" value="HisK_dim/P_dom"/>
</dbReference>
<evidence type="ECO:0000259" key="5">
    <source>
        <dbReference type="PROSITE" id="PS50110"/>
    </source>
</evidence>
<feature type="domain" description="Response regulatory" evidence="5">
    <location>
        <begin position="1073"/>
        <end position="1204"/>
    </location>
</feature>
<feature type="domain" description="Histidine kinase" evidence="4">
    <location>
        <begin position="536"/>
        <end position="815"/>
    </location>
</feature>
<dbReference type="SMART" id="SM00388">
    <property type="entry name" value="HisKA"/>
    <property type="match status" value="1"/>
</dbReference>
<dbReference type="Pfam" id="PF00512">
    <property type="entry name" value="HisKA"/>
    <property type="match status" value="1"/>
</dbReference>
<dbReference type="Pfam" id="PF00072">
    <property type="entry name" value="Response_reg"/>
    <property type="match status" value="1"/>
</dbReference>
<dbReference type="InterPro" id="IPR036890">
    <property type="entry name" value="HATPase_C_sf"/>
</dbReference>
<feature type="modified residue" description="4-aspartylphosphate" evidence="2">
    <location>
        <position position="1126"/>
    </location>
</feature>
<dbReference type="GeneID" id="31015941"/>
<evidence type="ECO:0000313" key="7">
    <source>
        <dbReference type="Proteomes" id="UP000183809"/>
    </source>
</evidence>
<dbReference type="SUPFAM" id="SSF55781">
    <property type="entry name" value="GAF domain-like"/>
    <property type="match status" value="1"/>
</dbReference>
<dbReference type="SUPFAM" id="SSF55874">
    <property type="entry name" value="ATPase domain of HSP90 chaperone/DNA topoisomerase II/histidine kinase"/>
    <property type="match status" value="1"/>
</dbReference>
<dbReference type="Pfam" id="PF02518">
    <property type="entry name" value="HATPase_c"/>
    <property type="match status" value="1"/>
</dbReference>
<dbReference type="InterPro" id="IPR005467">
    <property type="entry name" value="His_kinase_dom"/>
</dbReference>
<dbReference type="PANTHER" id="PTHR43719:SF69">
    <property type="entry name" value="HISTIDINE KINASE G7"/>
    <property type="match status" value="1"/>
</dbReference>
<feature type="compositionally biased region" description="Basic and acidic residues" evidence="3">
    <location>
        <begin position="963"/>
        <end position="994"/>
    </location>
</feature>
<dbReference type="SUPFAM" id="SSF52172">
    <property type="entry name" value="CheY-like"/>
    <property type="match status" value="1"/>
</dbReference>
<dbReference type="Gene3D" id="3.40.50.2300">
    <property type="match status" value="1"/>
</dbReference>
<feature type="region of interest" description="Disordered" evidence="3">
    <location>
        <begin position="963"/>
        <end position="1007"/>
    </location>
</feature>
<dbReference type="Gene3D" id="3.30.565.10">
    <property type="entry name" value="Histidine kinase-like ATPase, C-terminal domain"/>
    <property type="match status" value="1"/>
</dbReference>
<accession>A0A1J9SDY1</accession>
<dbReference type="PRINTS" id="PR00344">
    <property type="entry name" value="BCTRLSENSOR"/>
</dbReference>
<dbReference type="InterPro" id="IPR050956">
    <property type="entry name" value="2C_system_His_kinase"/>
</dbReference>
<proteinExistence type="predicted"/>
<name>A0A1J9SDY1_9PEZI</name>
<dbReference type="SMART" id="SM00448">
    <property type="entry name" value="REC"/>
    <property type="match status" value="1"/>
</dbReference>
<feature type="compositionally biased region" description="Polar residues" evidence="3">
    <location>
        <begin position="262"/>
        <end position="282"/>
    </location>
</feature>
<dbReference type="AlphaFoldDB" id="A0A1J9SDY1"/>
<dbReference type="PANTHER" id="PTHR43719">
    <property type="entry name" value="TWO-COMPONENT HISTIDINE KINASE"/>
    <property type="match status" value="1"/>
</dbReference>
<dbReference type="InterPro" id="IPR011006">
    <property type="entry name" value="CheY-like_superfamily"/>
</dbReference>
<feature type="region of interest" description="Disordered" evidence="3">
    <location>
        <begin position="243"/>
        <end position="282"/>
    </location>
</feature>
<gene>
    <name evidence="6" type="ORF">BKCO1_4000248</name>
</gene>
<dbReference type="CDD" id="cd00082">
    <property type="entry name" value="HisKA"/>
    <property type="match status" value="1"/>
</dbReference>
<dbReference type="InterPro" id="IPR003594">
    <property type="entry name" value="HATPase_dom"/>
</dbReference>
<dbReference type="Proteomes" id="UP000183809">
    <property type="component" value="Unassembled WGS sequence"/>
</dbReference>
<comment type="caution">
    <text evidence="6">The sequence shown here is derived from an EMBL/GenBank/DDBJ whole genome shotgun (WGS) entry which is preliminary data.</text>
</comment>
<dbReference type="OrthoDB" id="10249433at2759"/>
<evidence type="ECO:0000256" key="2">
    <source>
        <dbReference type="PROSITE-ProRule" id="PRU00169"/>
    </source>
</evidence>
<dbReference type="InterPro" id="IPR036097">
    <property type="entry name" value="HisK_dim/P_sf"/>
</dbReference>
<dbReference type="InterPro" id="IPR001789">
    <property type="entry name" value="Sig_transdc_resp-reg_receiver"/>
</dbReference>
<organism evidence="6 7">
    <name type="scientific">Diplodia corticola</name>
    <dbReference type="NCBI Taxonomy" id="236234"/>
    <lineage>
        <taxon>Eukaryota</taxon>
        <taxon>Fungi</taxon>
        <taxon>Dikarya</taxon>
        <taxon>Ascomycota</taxon>
        <taxon>Pezizomycotina</taxon>
        <taxon>Dothideomycetes</taxon>
        <taxon>Dothideomycetes incertae sedis</taxon>
        <taxon>Botryosphaeriales</taxon>
        <taxon>Botryosphaeriaceae</taxon>
        <taxon>Diplodia</taxon>
    </lineage>
</organism>
<dbReference type="PROSITE" id="PS50110">
    <property type="entry name" value="RESPONSE_REGULATORY"/>
    <property type="match status" value="1"/>
</dbReference>
<dbReference type="PROSITE" id="PS50109">
    <property type="entry name" value="HIS_KIN"/>
    <property type="match status" value="1"/>
</dbReference>
<keyword evidence="7" id="KW-1185">Reference proteome</keyword>
<dbReference type="STRING" id="236234.A0A1J9SDY1"/>
<keyword evidence="6" id="KW-0418">Kinase</keyword>
<evidence type="ECO:0000256" key="3">
    <source>
        <dbReference type="SAM" id="MobiDB-lite"/>
    </source>
</evidence>
<feature type="compositionally biased region" description="Pro residues" evidence="3">
    <location>
        <begin position="1050"/>
        <end position="1071"/>
    </location>
</feature>
<sequence length="1206" mass="130339">MLERRRNREMTSYFAAVGINVDATGRLRSSSSAPHPTLADDAVLNALTQTGALRLRCDRAFVSLIGQQWQYIVAEAAADLPYRRCNLKPEDRMCMGFTQVASDMAICLNTLKCFTDATGCAAVDDGNTHADSTRYRIRDLTRDPTFCDRPYVTAWPFFRAYLEVPLKTSAGLVIGSYCVVDSALRDDFGDSAMPVMTEVAQNIMDHLDLLKTKQQCERAERLVRGLSVFVAGCSSLRDVARHDATEHPPPYTLPSDEALLSADTSQPPSHEPSPASSRTRLSSVGTDMFSSIATPMSSVTDVDPLDLQAQRSDLDGSPPFFDDLAPPHGSKLAFSRAANLIREATSIEGIVFLDACPTGFGALQSDHGRTRRSSAQESKDWENGVMCDILGSSTGSRTAPITKSFKLPEGLLQRLIHTNSRGGLIYADENGPISPCMRAADANGNRSDAAQRPSTDDVRQLLTILPQARSIMFLPLWDYQKETWYAAAIAWTTDTAHSFEEGDMTYISAFSNSIMAEVARLDALVTSTAKGDFISSISHEFRSPLHGIMASTELLDDVLQDPDQMQLTAMIRSCASTLIDTTNHLLDFAKINKLVKHDQAAHPSSVRPALVRSPLSSDQAVLTQAAPGGMTSLSSTVHLAQLVEEVVEGAFMGNASQAALKPTNTNALRHPATAEAPVVVTMDIERRDGWSLRTEPGAWKRIVMNIFGNALKYTARGSIHVSLKTISTPLNNLSAPGSHRTHVSFSVSDTGCGMTTDYLKRQLFTPYSQANSLSTGVGLGLSIVQHLVRELDGVIDVQSTPNVGTVVRVTLPITNFESAAPEEEGREGIDAVRGKEVAVAILDLGSSSEGSTALLQSLTAMAKTWLDVDVVLADDQEKRVGSDVGLPLIVLCKSAPDSRQKESKSFRNATFLVQPFGPRKLTWTVKRAFARHEASAAAALAKREEGMMKGDERVMKGEERVINGEERAVGRAGESKGGMKREEKRAEGTREGKEASTSTTTAKLPYRTTDLSIHDAASTPPPEAPISSSPVVVVPRVDSKAGLFLHTTAPPLPSQSLHPPPPPAPASPPRNPHILAVDDNPVNLKILATHLKKMPCTFATATNGLRAVQQFFAAPPERTFDVVFMDISMPVMNGFEATREIRAIEKGRAASRLVDERVKRTLIVALTGLGAESSQKEAFASGVDVYLMKPVPGKKLKEIVVGVAGA</sequence>
<evidence type="ECO:0000256" key="1">
    <source>
        <dbReference type="ARBA" id="ARBA00022553"/>
    </source>
</evidence>
<keyword evidence="1 2" id="KW-0597">Phosphoprotein</keyword>
<evidence type="ECO:0000313" key="6">
    <source>
        <dbReference type="EMBL" id="OJD38639.1"/>
    </source>
</evidence>
<feature type="region of interest" description="Disordered" evidence="3">
    <location>
        <begin position="1046"/>
        <end position="1073"/>
    </location>
</feature>
<evidence type="ECO:0000259" key="4">
    <source>
        <dbReference type="PROSITE" id="PS50109"/>
    </source>
</evidence>
<dbReference type="EMBL" id="MNUE01000004">
    <property type="protein sequence ID" value="OJD38639.1"/>
    <property type="molecule type" value="Genomic_DNA"/>
</dbReference>
<dbReference type="InterPro" id="IPR004358">
    <property type="entry name" value="Sig_transdc_His_kin-like_C"/>
</dbReference>
<dbReference type="RefSeq" id="XP_020134250.1">
    <property type="nucleotide sequence ID" value="XM_020275680.1"/>
</dbReference>
<dbReference type="CDD" id="cd17546">
    <property type="entry name" value="REC_hyHK_CKI1_RcsC-like"/>
    <property type="match status" value="1"/>
</dbReference>
<protein>
    <submittedName>
        <fullName evidence="6">Sensor histidine kinase response</fullName>
    </submittedName>
</protein>
<dbReference type="SMART" id="SM00387">
    <property type="entry name" value="HATPase_c"/>
    <property type="match status" value="1"/>
</dbReference>
<reference evidence="6 7" key="1">
    <citation type="submission" date="2016-10" db="EMBL/GenBank/DDBJ databases">
        <title>Proteomics and genomics reveal pathogen-plant mechanisms compatible with a hemibiotrophic lifestyle of Diplodia corticola.</title>
        <authorList>
            <person name="Fernandes I."/>
            <person name="De Jonge R."/>
            <person name="Van De Peer Y."/>
            <person name="Devreese B."/>
            <person name="Alves A."/>
            <person name="Esteves A.C."/>
        </authorList>
    </citation>
    <scope>NUCLEOTIDE SEQUENCE [LARGE SCALE GENOMIC DNA]</scope>
    <source>
        <strain evidence="6 7">CBS 112549</strain>
    </source>
</reference>
<dbReference type="GO" id="GO:0000155">
    <property type="term" value="F:phosphorelay sensor kinase activity"/>
    <property type="evidence" value="ECO:0007669"/>
    <property type="project" value="InterPro"/>
</dbReference>
<dbReference type="Gene3D" id="1.10.287.130">
    <property type="match status" value="1"/>
</dbReference>
<keyword evidence="6" id="KW-0808">Transferase</keyword>